<dbReference type="OrthoDB" id="159395at2759"/>
<dbReference type="VEuPathDB" id="FungiDB:SDRG_06744"/>
<keyword evidence="5" id="KW-1185">Reference proteome</keyword>
<dbReference type="RefSeq" id="XP_008610766.1">
    <property type="nucleotide sequence ID" value="XM_008612544.1"/>
</dbReference>
<dbReference type="eggNOG" id="KOG4428">
    <property type="taxonomic scope" value="Eukaryota"/>
</dbReference>
<dbReference type="GO" id="GO:0016316">
    <property type="term" value="F:phosphatidylinositol-3,4-bisphosphate 4-phosphatase activity"/>
    <property type="evidence" value="ECO:0007669"/>
    <property type="project" value="InterPro"/>
</dbReference>
<dbReference type="PANTHER" id="PTHR12187">
    <property type="entry name" value="AGAP000124-PA"/>
    <property type="match status" value="1"/>
</dbReference>
<dbReference type="Proteomes" id="UP000030762">
    <property type="component" value="Unassembled WGS sequence"/>
</dbReference>
<dbReference type="STRING" id="1156394.T0QDR4"/>
<sequence>MSSSSSSLSKRSVSMSEPPVNRRQRSRDMRSLDAAAAELHSNQAPSPAKIDFESITFFLSVSDLNLQAPASATDSLLRGAMSFFHKAPAPTKTVVPESLVHIDLQSRLRDTIPFQTEKIRSRNPNFSLGISVPITAQEVKAQVLCFSIVLTEEGGGKTVAYAELPMKDLVRKYLHNASNLHLQLKVLSHIHTAPTQTTSARGAKPGGFLTLKLARVARQAHPLLTTQDTMMRSYAFYNGEYSTPMMATEEVAEVDLYTKVPKLFMHHMLLEWRTRLSQWQQHEIPTSDLFQSSDPAIDRVFREMVTLRAPSSMLSEDFVEDYLAEVSKQVDMIKDMAVLAELLEENHVMFKPSSTKEKVESLAMVTNLHLSYFKLYCGDQPFLRLRSQSMDFSGGDAFDKQRTWSGDLDSRISVATLPTPTTADKGKHRRAFRSNSIDHSIAEQEPAFVPRERSGSIDFETPEAIKATFEIDTLASILTCAIPSAEALDVDCHGLMDMEEALVELALQIKSAPTQPATPNKHRIPTPVKKSAQPSPRPPHHQHTPLSNQDDDTRSSSHGSSSNSTDDGMETLTRSARRMNTFTNLVGEKVKRTMSSAKIRSDSMDWVIKQTTGVKAIEPPSIASLWQQWEMLKLRYLFRKSVCISQSLTVLLTAFLTKLETADSDDMEQLVRVGLLVGWESLCYPAGKEYKMLSDAFVAIKFLEHFELTIACAPEKPFSLSVVHGRFRVAVGVPAAHFASLDHRLQGGHVIKVSSVLFTQGINEMQSLATMVGSAAGLTLQARVNRESFQSLQQYHRAFLEMQKELNVSMRFRLNNDTMLDALMPLVGRNASKVKAPSHTWMLLEASDITRRLNGVRVTCCSTGADRAAMSATLEQARILYSKRSANTNASNEDNELLKARANTMREYGVRIAVAMKNSGRYEYAFNSIQRKLLPELYRPPVATIQDMASSLF</sequence>
<reference evidence="4 5" key="1">
    <citation type="submission" date="2012-04" db="EMBL/GenBank/DDBJ databases">
        <title>The Genome Sequence of Saprolegnia declina VS20.</title>
        <authorList>
            <consortium name="The Broad Institute Genome Sequencing Platform"/>
            <person name="Russ C."/>
            <person name="Nusbaum C."/>
            <person name="Tyler B."/>
            <person name="van West P."/>
            <person name="Dieguez-Uribeondo J."/>
            <person name="de Bruijn I."/>
            <person name="Tripathy S."/>
            <person name="Jiang R."/>
            <person name="Young S.K."/>
            <person name="Zeng Q."/>
            <person name="Gargeya S."/>
            <person name="Fitzgerald M."/>
            <person name="Haas B."/>
            <person name="Abouelleil A."/>
            <person name="Alvarado L."/>
            <person name="Arachchi H.M."/>
            <person name="Berlin A."/>
            <person name="Chapman S.B."/>
            <person name="Goldberg J."/>
            <person name="Griggs A."/>
            <person name="Gujja S."/>
            <person name="Hansen M."/>
            <person name="Howarth C."/>
            <person name="Imamovic A."/>
            <person name="Larimer J."/>
            <person name="McCowen C."/>
            <person name="Montmayeur A."/>
            <person name="Murphy C."/>
            <person name="Neiman D."/>
            <person name="Pearson M."/>
            <person name="Priest M."/>
            <person name="Roberts A."/>
            <person name="Saif S."/>
            <person name="Shea T."/>
            <person name="Sisk P."/>
            <person name="Sykes S."/>
            <person name="Wortman J."/>
            <person name="Nusbaum C."/>
            <person name="Birren B."/>
        </authorList>
    </citation>
    <scope>NUCLEOTIDE SEQUENCE [LARGE SCALE GENOMIC DNA]</scope>
    <source>
        <strain evidence="4 5">VS20</strain>
    </source>
</reference>
<accession>T0QDR4</accession>
<keyword evidence="2" id="KW-0443">Lipid metabolism</keyword>
<dbReference type="GeneID" id="19947471"/>
<organism evidence="4 5">
    <name type="scientific">Saprolegnia diclina (strain VS20)</name>
    <dbReference type="NCBI Taxonomy" id="1156394"/>
    <lineage>
        <taxon>Eukaryota</taxon>
        <taxon>Sar</taxon>
        <taxon>Stramenopiles</taxon>
        <taxon>Oomycota</taxon>
        <taxon>Saprolegniomycetes</taxon>
        <taxon>Saprolegniales</taxon>
        <taxon>Saprolegniaceae</taxon>
        <taxon>Saprolegnia</taxon>
    </lineage>
</organism>
<evidence type="ECO:0000313" key="5">
    <source>
        <dbReference type="Proteomes" id="UP000030762"/>
    </source>
</evidence>
<proteinExistence type="predicted"/>
<gene>
    <name evidence="4" type="ORF">SDRG_06744</name>
</gene>
<dbReference type="InParanoid" id="T0QDR4"/>
<dbReference type="GO" id="GO:0005737">
    <property type="term" value="C:cytoplasm"/>
    <property type="evidence" value="ECO:0007669"/>
    <property type="project" value="TreeGrafter"/>
</dbReference>
<evidence type="ECO:0000256" key="2">
    <source>
        <dbReference type="ARBA" id="ARBA00023098"/>
    </source>
</evidence>
<evidence type="ECO:0000256" key="3">
    <source>
        <dbReference type="SAM" id="MobiDB-lite"/>
    </source>
</evidence>
<dbReference type="AlphaFoldDB" id="T0QDR4"/>
<dbReference type="OMA" id="PMMATEE"/>
<feature type="region of interest" description="Disordered" evidence="3">
    <location>
        <begin position="513"/>
        <end position="569"/>
    </location>
</feature>
<feature type="region of interest" description="Disordered" evidence="3">
    <location>
        <begin position="1"/>
        <end position="29"/>
    </location>
</feature>
<name>T0QDR4_SAPDV</name>
<dbReference type="EMBL" id="JH767149">
    <property type="protein sequence ID" value="EQC36004.1"/>
    <property type="molecule type" value="Genomic_DNA"/>
</dbReference>
<feature type="compositionally biased region" description="Low complexity" evidence="3">
    <location>
        <begin position="556"/>
        <end position="566"/>
    </location>
</feature>
<feature type="compositionally biased region" description="Low complexity" evidence="3">
    <location>
        <begin position="1"/>
        <end position="16"/>
    </location>
</feature>
<evidence type="ECO:0000256" key="1">
    <source>
        <dbReference type="ARBA" id="ARBA00022801"/>
    </source>
</evidence>
<dbReference type="PANTHER" id="PTHR12187:SF11">
    <property type="entry name" value="PHOSPHATIDYLINOSITOL-3,4-BISPHOSPHATE 4-PHOSPHATASE"/>
    <property type="match status" value="1"/>
</dbReference>
<keyword evidence="1" id="KW-0378">Hydrolase</keyword>
<protein>
    <submittedName>
        <fullName evidence="4">Uncharacterized protein</fullName>
    </submittedName>
</protein>
<dbReference type="InterPro" id="IPR039034">
    <property type="entry name" value="INPP4"/>
</dbReference>
<evidence type="ECO:0000313" key="4">
    <source>
        <dbReference type="EMBL" id="EQC36004.1"/>
    </source>
</evidence>